<dbReference type="AlphaFoldDB" id="A0A9D3UA24"/>
<dbReference type="Proteomes" id="UP000828251">
    <property type="component" value="Unassembled WGS sequence"/>
</dbReference>
<accession>A0A9D3UA24</accession>
<dbReference type="EMBL" id="JAIQCV010000013">
    <property type="protein sequence ID" value="KAH1032682.1"/>
    <property type="molecule type" value="Genomic_DNA"/>
</dbReference>
<dbReference type="PANTHER" id="PTHR31286">
    <property type="entry name" value="GLYCINE-RICH CELL WALL STRUCTURAL PROTEIN 1.8-LIKE"/>
    <property type="match status" value="1"/>
</dbReference>
<evidence type="ECO:0000313" key="2">
    <source>
        <dbReference type="Proteomes" id="UP000828251"/>
    </source>
</evidence>
<keyword evidence="2" id="KW-1185">Reference proteome</keyword>
<name>A0A9D3UA24_9ROSI</name>
<comment type="caution">
    <text evidence="1">The sequence shown here is derived from an EMBL/GenBank/DDBJ whole genome shotgun (WGS) entry which is preliminary data.</text>
</comment>
<protein>
    <recommendedName>
        <fullName evidence="3">DUF4283 domain-containing protein</fullName>
    </recommendedName>
</protein>
<dbReference type="InterPro" id="IPR040256">
    <property type="entry name" value="At4g02000-like"/>
</dbReference>
<sequence length="311" mass="34726">MLNMPWTLDFSPSQPFPNVVITWIRLLGLSRFLCKRKILEEIGGLIDQVTKPDYNIDNRSRGRFARMAIFLNLDKPLLSHILVNGTIQRVEYKALPLICFGCDRYGHLKTLYPHSESLRVQLMEKEATPAKSAKGKEKETFRPWMVVDRKSWRLFNDKRAAAATPRLRGLSISISVGAHLSNVVPYLNGLLVNNMGSKIPTGSNQSGKIHLAAESTAVNFDSSNNVVPSMEVGKVSNHPFSNLLLTTSHIYPNFEGSLKLEVPINNSLLEPVKHSAITFKDYLDLNIINWKSGSSLGESGERDLGVKIRGS</sequence>
<organism evidence="1 2">
    <name type="scientific">Gossypium stocksii</name>
    <dbReference type="NCBI Taxonomy" id="47602"/>
    <lineage>
        <taxon>Eukaryota</taxon>
        <taxon>Viridiplantae</taxon>
        <taxon>Streptophyta</taxon>
        <taxon>Embryophyta</taxon>
        <taxon>Tracheophyta</taxon>
        <taxon>Spermatophyta</taxon>
        <taxon>Magnoliopsida</taxon>
        <taxon>eudicotyledons</taxon>
        <taxon>Gunneridae</taxon>
        <taxon>Pentapetalae</taxon>
        <taxon>rosids</taxon>
        <taxon>malvids</taxon>
        <taxon>Malvales</taxon>
        <taxon>Malvaceae</taxon>
        <taxon>Malvoideae</taxon>
        <taxon>Gossypium</taxon>
    </lineage>
</organism>
<dbReference type="OrthoDB" id="10483465at2759"/>
<evidence type="ECO:0008006" key="3">
    <source>
        <dbReference type="Google" id="ProtNLM"/>
    </source>
</evidence>
<evidence type="ECO:0000313" key="1">
    <source>
        <dbReference type="EMBL" id="KAH1032682.1"/>
    </source>
</evidence>
<dbReference type="PANTHER" id="PTHR31286:SF173">
    <property type="entry name" value="DUF4283 DOMAIN-CONTAINING PROTEIN"/>
    <property type="match status" value="1"/>
</dbReference>
<gene>
    <name evidence="1" type="ORF">J1N35_044856</name>
</gene>
<reference evidence="1 2" key="1">
    <citation type="journal article" date="2021" name="Plant Biotechnol. J.">
        <title>Multi-omics assisted identification of the key and species-specific regulatory components of drought-tolerant mechanisms in Gossypium stocksii.</title>
        <authorList>
            <person name="Yu D."/>
            <person name="Ke L."/>
            <person name="Zhang D."/>
            <person name="Wu Y."/>
            <person name="Sun Y."/>
            <person name="Mei J."/>
            <person name="Sun J."/>
            <person name="Sun Y."/>
        </authorList>
    </citation>
    <scope>NUCLEOTIDE SEQUENCE [LARGE SCALE GENOMIC DNA]</scope>
    <source>
        <strain evidence="2">cv. E1</strain>
        <tissue evidence="1">Leaf</tissue>
    </source>
</reference>
<proteinExistence type="predicted"/>